<dbReference type="Pfam" id="PF18701">
    <property type="entry name" value="DUF5641"/>
    <property type="match status" value="1"/>
</dbReference>
<sequence>PKHRVNFVKPFRHLGIDYTGHVWVKDGKVVKKFYLLVFTCLNVRAVYIDLVPEMSTNHFILAFIRFTNLYGIPSHIYSDNARSFIAGCNFIEEVFLSSKYNEHFSKYNIKHIPIPAYSAWVGSVWERMIRVIKDCLYKAIGRARLTYFRLITVISDIQNAINSRPLTYRCSSDSGLEIISPNCFIRPLINSDFLFKDPEASVFTADPPSRKVLIKSLQDRDKILEDFRSIYYEEYLLSLREQCKDLHQINFSNKIKIDDVVLVKGPPSKKRPNWVLGRVEELVHGSDNLIRSVKLKMGTGYSQHHS</sequence>
<dbReference type="PANTHER" id="PTHR47331:SF5">
    <property type="entry name" value="RIBONUCLEASE H"/>
    <property type="match status" value="1"/>
</dbReference>
<dbReference type="InterPro" id="IPR012337">
    <property type="entry name" value="RNaseH-like_sf"/>
</dbReference>
<name>A0AAV2SCP0_MEGNR</name>
<dbReference type="AlphaFoldDB" id="A0AAV2SCP0"/>
<dbReference type="GO" id="GO:0003676">
    <property type="term" value="F:nucleic acid binding"/>
    <property type="evidence" value="ECO:0007669"/>
    <property type="project" value="InterPro"/>
</dbReference>
<feature type="domain" description="Integrase catalytic" evidence="1">
    <location>
        <begin position="6"/>
        <end position="189"/>
    </location>
</feature>
<dbReference type="InterPro" id="IPR040676">
    <property type="entry name" value="DUF5641"/>
</dbReference>
<gene>
    <name evidence="2" type="ORF">MNOR_LOCUS35792</name>
</gene>
<evidence type="ECO:0000259" key="1">
    <source>
        <dbReference type="PROSITE" id="PS50994"/>
    </source>
</evidence>
<evidence type="ECO:0000313" key="2">
    <source>
        <dbReference type="EMBL" id="CAL4184283.1"/>
    </source>
</evidence>
<protein>
    <recommendedName>
        <fullName evidence="1">Integrase catalytic domain-containing protein</fullName>
    </recommendedName>
</protein>
<dbReference type="InterPro" id="IPR001584">
    <property type="entry name" value="Integrase_cat-core"/>
</dbReference>
<dbReference type="GO" id="GO:0015074">
    <property type="term" value="P:DNA integration"/>
    <property type="evidence" value="ECO:0007669"/>
    <property type="project" value="InterPro"/>
</dbReference>
<reference evidence="2 3" key="1">
    <citation type="submission" date="2024-05" db="EMBL/GenBank/DDBJ databases">
        <authorList>
            <person name="Wallberg A."/>
        </authorList>
    </citation>
    <scope>NUCLEOTIDE SEQUENCE [LARGE SCALE GENOMIC DNA]</scope>
</reference>
<evidence type="ECO:0000313" key="3">
    <source>
        <dbReference type="Proteomes" id="UP001497623"/>
    </source>
</evidence>
<feature type="non-terminal residue" evidence="2">
    <location>
        <position position="1"/>
    </location>
</feature>
<organism evidence="2 3">
    <name type="scientific">Meganyctiphanes norvegica</name>
    <name type="common">Northern krill</name>
    <name type="synonym">Thysanopoda norvegica</name>
    <dbReference type="NCBI Taxonomy" id="48144"/>
    <lineage>
        <taxon>Eukaryota</taxon>
        <taxon>Metazoa</taxon>
        <taxon>Ecdysozoa</taxon>
        <taxon>Arthropoda</taxon>
        <taxon>Crustacea</taxon>
        <taxon>Multicrustacea</taxon>
        <taxon>Malacostraca</taxon>
        <taxon>Eumalacostraca</taxon>
        <taxon>Eucarida</taxon>
        <taxon>Euphausiacea</taxon>
        <taxon>Euphausiidae</taxon>
        <taxon>Meganyctiphanes</taxon>
    </lineage>
</organism>
<dbReference type="Gene3D" id="3.30.420.10">
    <property type="entry name" value="Ribonuclease H-like superfamily/Ribonuclease H"/>
    <property type="match status" value="1"/>
</dbReference>
<feature type="non-terminal residue" evidence="2">
    <location>
        <position position="306"/>
    </location>
</feature>
<accession>A0AAV2SCP0</accession>
<dbReference type="PANTHER" id="PTHR47331">
    <property type="entry name" value="PHD-TYPE DOMAIN-CONTAINING PROTEIN"/>
    <property type="match status" value="1"/>
</dbReference>
<dbReference type="Proteomes" id="UP001497623">
    <property type="component" value="Unassembled WGS sequence"/>
</dbReference>
<dbReference type="PROSITE" id="PS50994">
    <property type="entry name" value="INTEGRASE"/>
    <property type="match status" value="1"/>
</dbReference>
<comment type="caution">
    <text evidence="2">The sequence shown here is derived from an EMBL/GenBank/DDBJ whole genome shotgun (WGS) entry which is preliminary data.</text>
</comment>
<dbReference type="SUPFAM" id="SSF53098">
    <property type="entry name" value="Ribonuclease H-like"/>
    <property type="match status" value="1"/>
</dbReference>
<proteinExistence type="predicted"/>
<keyword evidence="3" id="KW-1185">Reference proteome</keyword>
<dbReference type="InterPro" id="IPR036397">
    <property type="entry name" value="RNaseH_sf"/>
</dbReference>
<dbReference type="EMBL" id="CAXKWB010061375">
    <property type="protein sequence ID" value="CAL4184283.1"/>
    <property type="molecule type" value="Genomic_DNA"/>
</dbReference>